<evidence type="ECO:0000259" key="2">
    <source>
        <dbReference type="PROSITE" id="PS51299"/>
    </source>
</evidence>
<dbReference type="InterPro" id="IPR051642">
    <property type="entry name" value="SWI6-like"/>
</dbReference>
<comment type="caution">
    <text evidence="3">The sequence shown here is derived from an EMBL/GenBank/DDBJ whole genome shotgun (WGS) entry which is preliminary data.</text>
</comment>
<dbReference type="PROSITE" id="PS51299">
    <property type="entry name" value="HTH_APSES"/>
    <property type="match status" value="1"/>
</dbReference>
<evidence type="ECO:0000256" key="1">
    <source>
        <dbReference type="SAM" id="MobiDB-lite"/>
    </source>
</evidence>
<feature type="region of interest" description="Disordered" evidence="1">
    <location>
        <begin position="373"/>
        <end position="551"/>
    </location>
</feature>
<feature type="compositionally biased region" description="Polar residues" evidence="1">
    <location>
        <begin position="334"/>
        <end position="350"/>
    </location>
</feature>
<feature type="compositionally biased region" description="Polar residues" evidence="1">
    <location>
        <begin position="429"/>
        <end position="441"/>
    </location>
</feature>
<feature type="compositionally biased region" description="Basic residues" evidence="1">
    <location>
        <begin position="408"/>
        <end position="420"/>
    </location>
</feature>
<dbReference type="InterPro" id="IPR036887">
    <property type="entry name" value="HTH_APSES_sf"/>
</dbReference>
<feature type="region of interest" description="Disordered" evidence="1">
    <location>
        <begin position="68"/>
        <end position="114"/>
    </location>
</feature>
<name>A0ABR3GKM5_9PEZI</name>
<evidence type="ECO:0000313" key="3">
    <source>
        <dbReference type="EMBL" id="KAL0636467.1"/>
    </source>
</evidence>
<protein>
    <recommendedName>
        <fullName evidence="2">HTH APSES-type domain-containing protein</fullName>
    </recommendedName>
</protein>
<dbReference type="EMBL" id="JBBBZM010000050">
    <property type="protein sequence ID" value="KAL0636467.1"/>
    <property type="molecule type" value="Genomic_DNA"/>
</dbReference>
<feature type="region of interest" description="Disordered" evidence="1">
    <location>
        <begin position="327"/>
        <end position="358"/>
    </location>
</feature>
<feature type="domain" description="HTH APSES-type" evidence="2">
    <location>
        <begin position="172"/>
        <end position="295"/>
    </location>
</feature>
<dbReference type="Gene3D" id="3.10.260.10">
    <property type="entry name" value="Transcription regulator HTH, APSES-type DNA-binding domain"/>
    <property type="match status" value="1"/>
</dbReference>
<dbReference type="Proteomes" id="UP001447188">
    <property type="component" value="Unassembled WGS sequence"/>
</dbReference>
<reference evidence="3 4" key="1">
    <citation type="submission" date="2024-02" db="EMBL/GenBank/DDBJ databases">
        <title>Discinaceae phylogenomics.</title>
        <authorList>
            <person name="Dirks A.C."/>
            <person name="James T.Y."/>
        </authorList>
    </citation>
    <scope>NUCLEOTIDE SEQUENCE [LARGE SCALE GENOMIC DNA]</scope>
    <source>
        <strain evidence="3 4">ACD0624</strain>
    </source>
</reference>
<feature type="compositionally biased region" description="Polar residues" evidence="1">
    <location>
        <begin position="12"/>
        <end position="33"/>
    </location>
</feature>
<dbReference type="PANTHER" id="PTHR43828">
    <property type="entry name" value="ASPARAGINASE"/>
    <property type="match status" value="1"/>
</dbReference>
<keyword evidence="4" id="KW-1185">Reference proteome</keyword>
<sequence length="648" mass="70965">MSRSPDKPLDLANNTMLSESASVNASISPNLSPSAEIKQEEPEIGSLIPLAVAPRLAPILINTPTSTSAHIPASTPHTNTPALTPAGTTVSPTVPTPSTTVPSNNRKQGRQGRAAKERLLIKKEPTETVNYPCHEQTQLSDFHRQKLRELNVYPADEVSSYTRSIPFKGAKESFLKKTGRNRFDVYEYRFTAPNSQGEVKNWWVMWDYYNGLVRVHDFFDCCKPGKTEPGNAIKEKVNPGLQDSCHNITGGNLHAQGYWVPFLAAKALAAKFCFRIRYALTIIFGDDFPAQCLPETDDEFGKYGILIDIIKSCREISTQQHAVEIQRATPAPSTPSNFSSGASSVATPGTESPLAMSGSSIFQRVSVTPERTTANNYFDPVRGGYTNGRSSGSQSSQPSMFSADKIKTMVKKVAKTHKAPRGISGRAADNSSPDSSKSTMESDAELIRLPPMGNFPPSPISSIRKPLQASAREARRPTNEKMGMQSMIPTQIGGIPGISADRPLSPPPTTGSEGQKRGTGKRVLRPEPTSQTLAGGTFAGHNHDGSTRKKQKISEFTNPYMNEVKFCVGTFANPHRTSRDLSLPSPSTPYTKRRYDELVASQVEESQDDLLAVEAAGSLMELQRRDYDRSFAQRMKETNSVPKRRRSN</sequence>
<dbReference type="PANTHER" id="PTHR43828:SF5">
    <property type="entry name" value="TRANSCRIPTIONAL REPRESSOR XBP1"/>
    <property type="match status" value="1"/>
</dbReference>
<evidence type="ECO:0000313" key="4">
    <source>
        <dbReference type="Proteomes" id="UP001447188"/>
    </source>
</evidence>
<dbReference type="InterPro" id="IPR003163">
    <property type="entry name" value="Tscrpt_reg_HTH_APSES-type"/>
</dbReference>
<accession>A0ABR3GKM5</accession>
<feature type="compositionally biased region" description="Low complexity" evidence="1">
    <location>
        <begin position="390"/>
        <end position="402"/>
    </location>
</feature>
<dbReference type="SUPFAM" id="SSF54616">
    <property type="entry name" value="DNA-binding domain of Mlu1-box binding protein MBP1"/>
    <property type="match status" value="1"/>
</dbReference>
<feature type="region of interest" description="Disordered" evidence="1">
    <location>
        <begin position="1"/>
        <end position="38"/>
    </location>
</feature>
<organism evidence="3 4">
    <name type="scientific">Discina gigas</name>
    <dbReference type="NCBI Taxonomy" id="1032678"/>
    <lineage>
        <taxon>Eukaryota</taxon>
        <taxon>Fungi</taxon>
        <taxon>Dikarya</taxon>
        <taxon>Ascomycota</taxon>
        <taxon>Pezizomycotina</taxon>
        <taxon>Pezizomycetes</taxon>
        <taxon>Pezizales</taxon>
        <taxon>Discinaceae</taxon>
        <taxon>Discina</taxon>
    </lineage>
</organism>
<feature type="compositionally biased region" description="Low complexity" evidence="1">
    <location>
        <begin position="88"/>
        <end position="103"/>
    </location>
</feature>
<feature type="compositionally biased region" description="Polar residues" evidence="1">
    <location>
        <begin position="68"/>
        <end position="82"/>
    </location>
</feature>
<proteinExistence type="predicted"/>
<gene>
    <name evidence="3" type="ORF">Q9L58_004616</name>
</gene>